<gene>
    <name evidence="3" type="ORF">NCTC13100_01985</name>
</gene>
<dbReference type="InterPro" id="IPR008490">
    <property type="entry name" value="Transposase_InsH_N"/>
</dbReference>
<dbReference type="PANTHER" id="PTHR33408">
    <property type="entry name" value="TRANSPOSASE"/>
    <property type="match status" value="1"/>
</dbReference>
<dbReference type="PANTHER" id="PTHR33408:SF2">
    <property type="entry name" value="TRANSPOSASE DDE DOMAIN-CONTAINING PROTEIN"/>
    <property type="match status" value="1"/>
</dbReference>
<protein>
    <submittedName>
        <fullName evidence="3">Transposase domain (DUF772)</fullName>
    </submittedName>
</protein>
<keyword evidence="1" id="KW-0175">Coiled coil</keyword>
<evidence type="ECO:0000256" key="1">
    <source>
        <dbReference type="SAM" id="Coils"/>
    </source>
</evidence>
<feature type="coiled-coil region" evidence="1">
    <location>
        <begin position="158"/>
        <end position="234"/>
    </location>
</feature>
<reference evidence="3 4" key="1">
    <citation type="submission" date="2018-06" db="EMBL/GenBank/DDBJ databases">
        <authorList>
            <consortium name="Pathogen Informatics"/>
            <person name="Doyle S."/>
        </authorList>
    </citation>
    <scope>NUCLEOTIDE SEQUENCE [LARGE SCALE GENOMIC DNA]</scope>
    <source>
        <strain evidence="3 4">NCTC13100</strain>
    </source>
</reference>
<dbReference type="Proteomes" id="UP000254263">
    <property type="component" value="Unassembled WGS sequence"/>
</dbReference>
<organism evidence="3 4">
    <name type="scientific">Porphyromonas macacae</name>
    <dbReference type="NCBI Taxonomy" id="28115"/>
    <lineage>
        <taxon>Bacteria</taxon>
        <taxon>Pseudomonadati</taxon>
        <taxon>Bacteroidota</taxon>
        <taxon>Bacteroidia</taxon>
        <taxon>Bacteroidales</taxon>
        <taxon>Porphyromonadaceae</taxon>
        <taxon>Porphyromonas</taxon>
    </lineage>
</organism>
<dbReference type="EMBL" id="UGTI01000004">
    <property type="protein sequence ID" value="SUB93751.1"/>
    <property type="molecule type" value="Genomic_DNA"/>
</dbReference>
<feature type="domain" description="Transposase InsH N-terminal" evidence="2">
    <location>
        <begin position="22"/>
        <end position="112"/>
    </location>
</feature>
<dbReference type="AlphaFoldDB" id="A0A379EC53"/>
<evidence type="ECO:0000313" key="3">
    <source>
        <dbReference type="EMBL" id="SUB93751.1"/>
    </source>
</evidence>
<name>A0A379EC53_9PORP</name>
<evidence type="ECO:0000313" key="4">
    <source>
        <dbReference type="Proteomes" id="UP000254263"/>
    </source>
</evidence>
<evidence type="ECO:0000259" key="2">
    <source>
        <dbReference type="Pfam" id="PF05598"/>
    </source>
</evidence>
<accession>A0A379EC53</accession>
<sequence length="272" mass="31700">MNTKLHFRPYISDPILLFPAELGQDIDANDPVRLVNSIVDSLNLESIQGLYRVRGRSAYHPRMMLKVLLYAYMNNVYSCRKIEQTLRRDIHYIWLSGYEKPDFATINRFRNRMKTEINKLFTQLVLLLSDRGFLSLDVSYIDGTKLESKANKYTFVWRKSVEGNKARLEEKIKVLLEQVDDVIAQDQESLEEVVELSPELLGEIAQELNASLEVKQAEAKSKEEKAEVRRRKRQLKGLNEHRAKLAHYNARLERIGTRNSMSKTIPMRRLCA</sequence>
<dbReference type="Pfam" id="PF05598">
    <property type="entry name" value="DUF772"/>
    <property type="match status" value="1"/>
</dbReference>
<proteinExistence type="predicted"/>